<dbReference type="EMBL" id="JABFAF010000008">
    <property type="protein sequence ID" value="MBA0863560.1"/>
    <property type="molecule type" value="Genomic_DNA"/>
</dbReference>
<reference evidence="1 2" key="1">
    <citation type="journal article" date="2019" name="Genome Biol. Evol.">
        <title>Insights into the evolution of the New World diploid cottons (Gossypium, subgenus Houzingenia) based on genome sequencing.</title>
        <authorList>
            <person name="Grover C.E."/>
            <person name="Arick M.A. 2nd"/>
            <person name="Thrash A."/>
            <person name="Conover J.L."/>
            <person name="Sanders W.S."/>
            <person name="Peterson D.G."/>
            <person name="Frelichowski J.E."/>
            <person name="Scheffler J.A."/>
            <person name="Scheffler B.E."/>
            <person name="Wendel J.F."/>
        </authorList>
    </citation>
    <scope>NUCLEOTIDE SEQUENCE [LARGE SCALE GENOMIC DNA]</scope>
    <source>
        <strain evidence="1">1</strain>
        <tissue evidence="1">Leaf</tissue>
    </source>
</reference>
<gene>
    <name evidence="1" type="ORF">Goshw_022966</name>
</gene>
<keyword evidence="2" id="KW-1185">Reference proteome</keyword>
<name>A0A7J9LXX6_GOSSC</name>
<dbReference type="Proteomes" id="UP000593576">
    <property type="component" value="Unassembled WGS sequence"/>
</dbReference>
<organism evidence="1 2">
    <name type="scientific">Gossypium schwendimanii</name>
    <name type="common">Cotton</name>
    <dbReference type="NCBI Taxonomy" id="34291"/>
    <lineage>
        <taxon>Eukaryota</taxon>
        <taxon>Viridiplantae</taxon>
        <taxon>Streptophyta</taxon>
        <taxon>Embryophyta</taxon>
        <taxon>Tracheophyta</taxon>
        <taxon>Spermatophyta</taxon>
        <taxon>Magnoliopsida</taxon>
        <taxon>eudicotyledons</taxon>
        <taxon>Gunneridae</taxon>
        <taxon>Pentapetalae</taxon>
        <taxon>rosids</taxon>
        <taxon>malvids</taxon>
        <taxon>Malvales</taxon>
        <taxon>Malvaceae</taxon>
        <taxon>Malvoideae</taxon>
        <taxon>Gossypium</taxon>
    </lineage>
</organism>
<evidence type="ECO:0000313" key="1">
    <source>
        <dbReference type="EMBL" id="MBA0863560.1"/>
    </source>
</evidence>
<proteinExistence type="predicted"/>
<accession>A0A7J9LXX6</accession>
<protein>
    <submittedName>
        <fullName evidence="1">Uncharacterized protein</fullName>
    </submittedName>
</protein>
<comment type="caution">
    <text evidence="1">The sequence shown here is derived from an EMBL/GenBank/DDBJ whole genome shotgun (WGS) entry which is preliminary data.</text>
</comment>
<sequence>MKGQIYLATKNARKVRRSLDPNMVAIRLRTRSLVNDMELDCQHSPWPSTSKEFEGPEVNPNVKQINMIMKGYQVLGDVRNLTL</sequence>
<dbReference type="AlphaFoldDB" id="A0A7J9LXX6"/>
<evidence type="ECO:0000313" key="2">
    <source>
        <dbReference type="Proteomes" id="UP000593576"/>
    </source>
</evidence>